<dbReference type="SUPFAM" id="SSF51395">
    <property type="entry name" value="FMN-linked oxidoreductases"/>
    <property type="match status" value="1"/>
</dbReference>
<evidence type="ECO:0000256" key="1">
    <source>
        <dbReference type="ARBA" id="ARBA00005979"/>
    </source>
</evidence>
<dbReference type="PANTHER" id="PTHR43656:SF5">
    <property type="entry name" value="NADH:FLAVIN OXIDOREDUCTASE_NADH OXIDASE N-TERMINAL DOMAIN-CONTAINING PROTEIN"/>
    <property type="match status" value="1"/>
</dbReference>
<organism evidence="6 7">
    <name type="scientific">Aplosporella prunicola CBS 121167</name>
    <dbReference type="NCBI Taxonomy" id="1176127"/>
    <lineage>
        <taxon>Eukaryota</taxon>
        <taxon>Fungi</taxon>
        <taxon>Dikarya</taxon>
        <taxon>Ascomycota</taxon>
        <taxon>Pezizomycotina</taxon>
        <taxon>Dothideomycetes</taxon>
        <taxon>Dothideomycetes incertae sedis</taxon>
        <taxon>Botryosphaeriales</taxon>
        <taxon>Aplosporellaceae</taxon>
        <taxon>Aplosporella</taxon>
    </lineage>
</organism>
<dbReference type="Proteomes" id="UP000799438">
    <property type="component" value="Unassembled WGS sequence"/>
</dbReference>
<evidence type="ECO:0000256" key="3">
    <source>
        <dbReference type="ARBA" id="ARBA00022643"/>
    </source>
</evidence>
<gene>
    <name evidence="6" type="ORF">K452DRAFT_249626</name>
</gene>
<accession>A0A6A6BF37</accession>
<comment type="similarity">
    <text evidence="1">Belongs to the NADH:flavin oxidoreductase/NADH oxidase family.</text>
</comment>
<sequence length="450" mass="50059">MAPTRFESEEVDVSPLGQPLKYEFSGRTAMNRFLKAPMTERLSSWDPKVKENRGIPSKELINLYRRWGEGGIGVIVTGNTFCEWDDIEAMGNPIIPTEAPFEGERFEAFKEMNLAGKKHGSIMLTQVSHAGRQVWDAIQPNPISASDVRLEKTVMGMNFAKPRPATQEDINRVIEGFAHAAEYVEKAGGDGIQVHGAHGYLLAQFLNPETNKRTDQYGGPIENRARIITEIAKAVRKRTQPGFVMSIKLNSTEFQDKEFQAAEAKKLCAILEEHEFDFVEISGGSYEDLGFLHNKRDSTKKREAYFFEFAEIMAPNLKKTKAYLVGGLRTVGAMVKVLNTVDGVALGRPTCQEPRICKDIIEGKVKGAIVQKIDAGDYLMNTVAAGMHMMQIGKDREPIDLSQQENFEAFATDLGAWGQKMATNSDLLHYGWVDQTSGKILPYGVTEIAA</sequence>
<dbReference type="AlphaFoldDB" id="A0A6A6BF37"/>
<evidence type="ECO:0000259" key="5">
    <source>
        <dbReference type="Pfam" id="PF00724"/>
    </source>
</evidence>
<proteinExistence type="inferred from homology"/>
<name>A0A6A6BF37_9PEZI</name>
<dbReference type="Gene3D" id="3.20.20.70">
    <property type="entry name" value="Aldolase class I"/>
    <property type="match status" value="1"/>
</dbReference>
<dbReference type="GO" id="GO:0016491">
    <property type="term" value="F:oxidoreductase activity"/>
    <property type="evidence" value="ECO:0007669"/>
    <property type="project" value="UniProtKB-KW"/>
</dbReference>
<dbReference type="RefSeq" id="XP_033397637.1">
    <property type="nucleotide sequence ID" value="XM_033538141.1"/>
</dbReference>
<keyword evidence="3" id="KW-0288">FMN</keyword>
<dbReference type="PANTHER" id="PTHR43656">
    <property type="entry name" value="BINDING OXIDOREDUCTASE, PUTATIVE (AFU_ORTHOLOGUE AFUA_2G08260)-RELATED"/>
    <property type="match status" value="1"/>
</dbReference>
<keyword evidence="7" id="KW-1185">Reference proteome</keyword>
<dbReference type="GeneID" id="54295637"/>
<evidence type="ECO:0000313" key="7">
    <source>
        <dbReference type="Proteomes" id="UP000799438"/>
    </source>
</evidence>
<evidence type="ECO:0000256" key="4">
    <source>
        <dbReference type="ARBA" id="ARBA00023002"/>
    </source>
</evidence>
<dbReference type="GO" id="GO:0010181">
    <property type="term" value="F:FMN binding"/>
    <property type="evidence" value="ECO:0007669"/>
    <property type="project" value="InterPro"/>
</dbReference>
<feature type="domain" description="NADH:flavin oxidoreductase/NADH oxidase N-terminal" evidence="5">
    <location>
        <begin position="27"/>
        <end position="359"/>
    </location>
</feature>
<dbReference type="InterPro" id="IPR013785">
    <property type="entry name" value="Aldolase_TIM"/>
</dbReference>
<dbReference type="CDD" id="cd04733">
    <property type="entry name" value="OYE_like_2_FMN"/>
    <property type="match status" value="1"/>
</dbReference>
<dbReference type="InterPro" id="IPR001155">
    <property type="entry name" value="OxRdtase_FMN_N"/>
</dbReference>
<reference evidence="6" key="1">
    <citation type="journal article" date="2020" name="Stud. Mycol.">
        <title>101 Dothideomycetes genomes: a test case for predicting lifestyles and emergence of pathogens.</title>
        <authorList>
            <person name="Haridas S."/>
            <person name="Albert R."/>
            <person name="Binder M."/>
            <person name="Bloem J."/>
            <person name="Labutti K."/>
            <person name="Salamov A."/>
            <person name="Andreopoulos B."/>
            <person name="Baker S."/>
            <person name="Barry K."/>
            <person name="Bills G."/>
            <person name="Bluhm B."/>
            <person name="Cannon C."/>
            <person name="Castanera R."/>
            <person name="Culley D."/>
            <person name="Daum C."/>
            <person name="Ezra D."/>
            <person name="Gonzalez J."/>
            <person name="Henrissat B."/>
            <person name="Kuo A."/>
            <person name="Liang C."/>
            <person name="Lipzen A."/>
            <person name="Lutzoni F."/>
            <person name="Magnuson J."/>
            <person name="Mondo S."/>
            <person name="Nolan M."/>
            <person name="Ohm R."/>
            <person name="Pangilinan J."/>
            <person name="Park H.-J."/>
            <person name="Ramirez L."/>
            <person name="Alfaro M."/>
            <person name="Sun H."/>
            <person name="Tritt A."/>
            <person name="Yoshinaga Y."/>
            <person name="Zwiers L.-H."/>
            <person name="Turgeon B."/>
            <person name="Goodwin S."/>
            <person name="Spatafora J."/>
            <person name="Crous P."/>
            <person name="Grigoriev I."/>
        </authorList>
    </citation>
    <scope>NUCLEOTIDE SEQUENCE</scope>
    <source>
        <strain evidence="6">CBS 121167</strain>
    </source>
</reference>
<keyword evidence="2" id="KW-0285">Flavoprotein</keyword>
<dbReference type="OrthoDB" id="1663137at2759"/>
<dbReference type="EMBL" id="ML995485">
    <property type="protein sequence ID" value="KAF2141925.1"/>
    <property type="molecule type" value="Genomic_DNA"/>
</dbReference>
<dbReference type="Pfam" id="PF00724">
    <property type="entry name" value="Oxidored_FMN"/>
    <property type="match status" value="1"/>
</dbReference>
<protein>
    <recommendedName>
        <fullName evidence="5">NADH:flavin oxidoreductase/NADH oxidase N-terminal domain-containing protein</fullName>
    </recommendedName>
</protein>
<evidence type="ECO:0000313" key="6">
    <source>
        <dbReference type="EMBL" id="KAF2141925.1"/>
    </source>
</evidence>
<keyword evidence="4" id="KW-0560">Oxidoreductase</keyword>
<dbReference type="InterPro" id="IPR051799">
    <property type="entry name" value="NADH_flavin_oxidoreductase"/>
</dbReference>
<evidence type="ECO:0000256" key="2">
    <source>
        <dbReference type="ARBA" id="ARBA00022630"/>
    </source>
</evidence>